<keyword evidence="3" id="KW-0732">Signal</keyword>
<comment type="caution">
    <text evidence="5">The sequence shown here is derived from an EMBL/GenBank/DDBJ whole genome shotgun (WGS) entry which is preliminary data.</text>
</comment>
<feature type="repeat" description="RCC1" evidence="2">
    <location>
        <begin position="174"/>
        <end position="233"/>
    </location>
</feature>
<evidence type="ECO:0000256" key="1">
    <source>
        <dbReference type="ARBA" id="ARBA00022737"/>
    </source>
</evidence>
<dbReference type="Pfam" id="PF25390">
    <property type="entry name" value="WD40_RLD"/>
    <property type="match status" value="1"/>
</dbReference>
<dbReference type="PANTHER" id="PTHR22870:SF408">
    <property type="entry name" value="OS09G0560450 PROTEIN"/>
    <property type="match status" value="1"/>
</dbReference>
<feature type="chain" id="PRO_5035811946" description="RCC1-like domain-containing protein" evidence="3">
    <location>
        <begin position="20"/>
        <end position="415"/>
    </location>
</feature>
<evidence type="ECO:0000259" key="4">
    <source>
        <dbReference type="Pfam" id="PF25390"/>
    </source>
</evidence>
<feature type="repeat" description="RCC1" evidence="2">
    <location>
        <begin position="121"/>
        <end position="173"/>
    </location>
</feature>
<dbReference type="AlphaFoldDB" id="A0A8S1L113"/>
<evidence type="ECO:0000256" key="3">
    <source>
        <dbReference type="SAM" id="SignalP"/>
    </source>
</evidence>
<dbReference type="EMBL" id="CAJJDM010000031">
    <property type="protein sequence ID" value="CAD8061590.1"/>
    <property type="molecule type" value="Genomic_DNA"/>
</dbReference>
<dbReference type="OMA" id="PIRISHN"/>
<proteinExistence type="predicted"/>
<organism evidence="5 6">
    <name type="scientific">Paramecium primaurelia</name>
    <dbReference type="NCBI Taxonomy" id="5886"/>
    <lineage>
        <taxon>Eukaryota</taxon>
        <taxon>Sar</taxon>
        <taxon>Alveolata</taxon>
        <taxon>Ciliophora</taxon>
        <taxon>Intramacronucleata</taxon>
        <taxon>Oligohymenophorea</taxon>
        <taxon>Peniculida</taxon>
        <taxon>Parameciidae</taxon>
        <taxon>Paramecium</taxon>
    </lineage>
</organism>
<dbReference type="InterPro" id="IPR000408">
    <property type="entry name" value="Reg_chr_condens"/>
</dbReference>
<accession>A0A8S1L113</accession>
<dbReference type="Proteomes" id="UP000688137">
    <property type="component" value="Unassembled WGS sequence"/>
</dbReference>
<dbReference type="InterPro" id="IPR051210">
    <property type="entry name" value="Ub_ligase/GEF_domain"/>
</dbReference>
<feature type="repeat" description="RCC1" evidence="2">
    <location>
        <begin position="364"/>
        <end position="415"/>
    </location>
</feature>
<evidence type="ECO:0000313" key="6">
    <source>
        <dbReference type="Proteomes" id="UP000688137"/>
    </source>
</evidence>
<keyword evidence="6" id="KW-1185">Reference proteome</keyword>
<dbReference type="PANTHER" id="PTHR22870">
    <property type="entry name" value="REGULATOR OF CHROMOSOME CONDENSATION"/>
    <property type="match status" value="1"/>
</dbReference>
<feature type="repeat" description="RCC1" evidence="2">
    <location>
        <begin position="234"/>
        <end position="295"/>
    </location>
</feature>
<keyword evidence="1" id="KW-0677">Repeat</keyword>
<protein>
    <recommendedName>
        <fullName evidence="4">RCC1-like domain-containing protein</fullName>
    </recommendedName>
</protein>
<reference evidence="5" key="1">
    <citation type="submission" date="2021-01" db="EMBL/GenBank/DDBJ databases">
        <authorList>
            <consortium name="Genoscope - CEA"/>
            <person name="William W."/>
        </authorList>
    </citation>
    <scope>NUCLEOTIDE SEQUENCE</scope>
</reference>
<feature type="signal peptide" evidence="3">
    <location>
        <begin position="1"/>
        <end position="19"/>
    </location>
</feature>
<dbReference type="InterPro" id="IPR058923">
    <property type="entry name" value="RCC1-like_dom"/>
</dbReference>
<gene>
    <name evidence="5" type="ORF">PPRIM_AZ9-3.1.T0320031</name>
</gene>
<feature type="domain" description="RCC1-like" evidence="4">
    <location>
        <begin position="153"/>
        <end position="412"/>
    </location>
</feature>
<name>A0A8S1L113_PARPR</name>
<evidence type="ECO:0000313" key="5">
    <source>
        <dbReference type="EMBL" id="CAD8061590.1"/>
    </source>
</evidence>
<dbReference type="PROSITE" id="PS50012">
    <property type="entry name" value="RCC1_3"/>
    <property type="match status" value="4"/>
</dbReference>
<sequence>MKLRKLGLSLLLCSAGSYSLYCNEKTKSYIWGNGVYQALPGQGLSFNNFIPKQLIDFDDKNLQKLFLSEQFESGITGNGDGYIWTAHKLSSQEDKNINDGKRQNIIKINVPKGKIKQIKYTKQFVWALTNNGDVFQYQVKDGQFINTPKKINSLQNIKQIECGEDHFVALTNDGSILTMGDDTYGQCGLGSNNRSTAPPFYEQRIRNPTKIENLPKINKIICGSNHTLCISAEGSVYGWGSNSQMQLSHSEEFSRVGEPLIAVYNPLRISALMDSNNQVLDLAAGNEFSVFVTKNKQNSETEVFACGHNIRGQLGCGFVRHISDIVKLEGLSNFKININGKQENVEVKQIECGYNHCMALTNVGAILEWGDNEYGQLGNKKRSFTDKPIVVSQFVQNKVATISCGSNSSGVIIQQ</sequence>
<evidence type="ECO:0000256" key="2">
    <source>
        <dbReference type="PROSITE-ProRule" id="PRU00235"/>
    </source>
</evidence>